<name>A0AAE9ZBG3_9PROT</name>
<dbReference type="PANTHER" id="PTHR45128">
    <property type="entry name" value="METHYLTRANSFERASE TYPE 11"/>
    <property type="match status" value="1"/>
</dbReference>
<accession>A0AAE9ZBG3</accession>
<dbReference type="InterPro" id="IPR029063">
    <property type="entry name" value="SAM-dependent_MTases_sf"/>
</dbReference>
<dbReference type="InterPro" id="IPR041698">
    <property type="entry name" value="Methyltransf_25"/>
</dbReference>
<gene>
    <name evidence="2" type="ORF">PUV54_00365</name>
</gene>
<dbReference type="SUPFAM" id="SSF53335">
    <property type="entry name" value="S-adenosyl-L-methionine-dependent methyltransferases"/>
    <property type="match status" value="1"/>
</dbReference>
<keyword evidence="2" id="KW-0808">Transferase</keyword>
<keyword evidence="2" id="KW-0489">Methyltransferase</keyword>
<reference evidence="2" key="1">
    <citation type="submission" date="2023-02" db="EMBL/GenBank/DDBJ databases">
        <title>Genome sequence of Hyphococcus flavus.</title>
        <authorList>
            <person name="Rong J.-C."/>
            <person name="Zhao Q."/>
            <person name="Yi M."/>
            <person name="Wu J.-Y."/>
        </authorList>
    </citation>
    <scope>NUCLEOTIDE SEQUENCE</scope>
    <source>
        <strain evidence="2">MCCC 1K03223</strain>
    </source>
</reference>
<dbReference type="Gene3D" id="3.40.50.150">
    <property type="entry name" value="Vaccinia Virus protein VP39"/>
    <property type="match status" value="1"/>
</dbReference>
<dbReference type="GO" id="GO:0032259">
    <property type="term" value="P:methylation"/>
    <property type="evidence" value="ECO:0007669"/>
    <property type="project" value="UniProtKB-KW"/>
</dbReference>
<sequence>MRGATLIKVVAAAFVAIASGCTDNKQGEVRGDGPATAVPADDEINLDLWLERLEVGSRELYSAREEVVEALSLEEGGVVADIGAGTGLYSLLFAEAVGPTGRVFAEDIEPLFLDLINRRAEDAGFHNITAVFGREDDVTLPNDAIDVVFIADTYHYFENREDVMKSVYRSLKPGGSLVIVDYDLEPGAERPSDKSHIRFGKAGVISEIEFIGFEFAEEPEVEGLNDNYLVRFVKPAE</sequence>
<dbReference type="KEGG" id="hfl:PUV54_00365"/>
<feature type="domain" description="Methyltransferase" evidence="1">
    <location>
        <begin position="79"/>
        <end position="175"/>
    </location>
</feature>
<proteinExistence type="predicted"/>
<dbReference type="Proteomes" id="UP001214043">
    <property type="component" value="Chromosome"/>
</dbReference>
<dbReference type="InterPro" id="IPR053173">
    <property type="entry name" value="SAM-binding_MTase"/>
</dbReference>
<dbReference type="EMBL" id="CP118166">
    <property type="protein sequence ID" value="WDI31644.1"/>
    <property type="molecule type" value="Genomic_DNA"/>
</dbReference>
<keyword evidence="3" id="KW-1185">Reference proteome</keyword>
<evidence type="ECO:0000313" key="3">
    <source>
        <dbReference type="Proteomes" id="UP001214043"/>
    </source>
</evidence>
<dbReference type="PANTHER" id="PTHR45128:SF1">
    <property type="entry name" value="S-ADENOSYLMETHIONINE-DEPENDENT METHYLTRANSFERASE RV2258C"/>
    <property type="match status" value="1"/>
</dbReference>
<dbReference type="PROSITE" id="PS51257">
    <property type="entry name" value="PROKAR_LIPOPROTEIN"/>
    <property type="match status" value="1"/>
</dbReference>
<dbReference type="RefSeq" id="WP_274493531.1">
    <property type="nucleotide sequence ID" value="NZ_CP118166.1"/>
</dbReference>
<evidence type="ECO:0000313" key="2">
    <source>
        <dbReference type="EMBL" id="WDI31644.1"/>
    </source>
</evidence>
<protein>
    <submittedName>
        <fullName evidence="2">Methyltransferase domain-containing protein</fullName>
    </submittedName>
</protein>
<dbReference type="AlphaFoldDB" id="A0AAE9ZBG3"/>
<evidence type="ECO:0000259" key="1">
    <source>
        <dbReference type="Pfam" id="PF13649"/>
    </source>
</evidence>
<dbReference type="Pfam" id="PF13649">
    <property type="entry name" value="Methyltransf_25"/>
    <property type="match status" value="1"/>
</dbReference>
<dbReference type="CDD" id="cd02440">
    <property type="entry name" value="AdoMet_MTases"/>
    <property type="match status" value="1"/>
</dbReference>
<dbReference type="GO" id="GO:0008168">
    <property type="term" value="F:methyltransferase activity"/>
    <property type="evidence" value="ECO:0007669"/>
    <property type="project" value="UniProtKB-KW"/>
</dbReference>
<organism evidence="2 3">
    <name type="scientific">Hyphococcus flavus</name>
    <dbReference type="NCBI Taxonomy" id="1866326"/>
    <lineage>
        <taxon>Bacteria</taxon>
        <taxon>Pseudomonadati</taxon>
        <taxon>Pseudomonadota</taxon>
        <taxon>Alphaproteobacteria</taxon>
        <taxon>Parvularculales</taxon>
        <taxon>Parvularculaceae</taxon>
        <taxon>Hyphococcus</taxon>
    </lineage>
</organism>